<dbReference type="Gene3D" id="3.30.40.10">
    <property type="entry name" value="Zinc/RING finger domain, C3HC4 (zinc finger)"/>
    <property type="match status" value="1"/>
</dbReference>
<dbReference type="OrthoDB" id="774873at2759"/>
<dbReference type="InterPro" id="IPR046934">
    <property type="entry name" value="PIR2-like"/>
</dbReference>
<feature type="coiled-coil region" evidence="2">
    <location>
        <begin position="471"/>
        <end position="530"/>
    </location>
</feature>
<feature type="coiled-coil region" evidence="2">
    <location>
        <begin position="573"/>
        <end position="671"/>
    </location>
</feature>
<dbReference type="InterPro" id="IPR046527">
    <property type="entry name" value="PIR2-like_helical"/>
</dbReference>
<dbReference type="CDD" id="cd23128">
    <property type="entry name" value="RING-HC_MIP1-like"/>
    <property type="match status" value="1"/>
</dbReference>
<protein>
    <recommendedName>
        <fullName evidence="4">RING-type domain-containing protein</fullName>
    </recommendedName>
</protein>
<evidence type="ECO:0000256" key="2">
    <source>
        <dbReference type="SAM" id="Coils"/>
    </source>
</evidence>
<gene>
    <name evidence="5" type="ORF">ZOSMA_8G00360</name>
</gene>
<dbReference type="InterPro" id="IPR013083">
    <property type="entry name" value="Znf_RING/FYVE/PHD"/>
</dbReference>
<organism evidence="5 6">
    <name type="scientific">Zostera marina</name>
    <name type="common">Eelgrass</name>
    <dbReference type="NCBI Taxonomy" id="29655"/>
    <lineage>
        <taxon>Eukaryota</taxon>
        <taxon>Viridiplantae</taxon>
        <taxon>Streptophyta</taxon>
        <taxon>Embryophyta</taxon>
        <taxon>Tracheophyta</taxon>
        <taxon>Spermatophyta</taxon>
        <taxon>Magnoliopsida</taxon>
        <taxon>Liliopsida</taxon>
        <taxon>Zosteraceae</taxon>
        <taxon>Zostera</taxon>
    </lineage>
</organism>
<dbReference type="InterPro" id="IPR001841">
    <property type="entry name" value="Znf_RING"/>
</dbReference>
<dbReference type="SUPFAM" id="SSF57850">
    <property type="entry name" value="RING/U-box"/>
    <property type="match status" value="1"/>
</dbReference>
<keyword evidence="6" id="KW-1185">Reference proteome</keyword>
<evidence type="ECO:0000313" key="5">
    <source>
        <dbReference type="EMBL" id="KMZ56892.1"/>
    </source>
</evidence>
<proteinExistence type="predicted"/>
<comment type="caution">
    <text evidence="5">The sequence shown here is derived from an EMBL/GenBank/DDBJ whole genome shotgun (WGS) entry which is preliminary data.</text>
</comment>
<feature type="region of interest" description="Disordered" evidence="3">
    <location>
        <begin position="1"/>
        <end position="32"/>
    </location>
</feature>
<dbReference type="EMBL" id="LFYR01002110">
    <property type="protein sequence ID" value="KMZ56892.1"/>
    <property type="molecule type" value="Genomic_DNA"/>
</dbReference>
<feature type="domain" description="RING-type" evidence="4">
    <location>
        <begin position="708"/>
        <end position="748"/>
    </location>
</feature>
<sequence>MLAPGGNRLSTALPTRQKGHHNKRKFQPLSDPGKLLHSHIQIPNFDVTKENNKSSFHKDFRFHQHGDVCDLCTTSATNLASSLVDELDMDDIYPDAYWTDYTETQLEDLALKTLDMMFKTAILKICSYGYDEAVVSKVILKSSICHGCKDTASNIVDNALVSMENAKGLDFSKEHVFEDLPQLEKYVLVEMVCVVREVRPFFSKGDAMWCLLICDMNVSHACMTMTMSGNTSETNSILHFPQPSRVAGIPNLPSLRTSLSINARAMSKSNRNKKQSGSAHCMVEEFSCTTVSQSMMNYRKGHASSGRNKSSVHLEKSYRVYKSKGSLRTSKLSSLGSWILDKKCKSSSSLDFTGINLKATSLKRNKSGGSVSTTPSLPSSSKKSEISVSIPFKSKSLQDDNKEVRSYSGMRFEKVSGQWVPQDKKDEMMFNLVPLVRELQAQMHEWTEWAQSKIMQTARRLSKDKSELQSLRMEKDEIFRHKKEKQSLEESTVKKFKEMKNALLKTCSQVEKDNTVSRSLEAENARLRKEMDAAKIWAAESATNCQEVSKREMKTLNNSQSWEREKSLFREELAAEKRNFLEIEKQVEQAKIRLEHLVGKHRREVKVNEEILKHADSERKQREEIEAAAKTKETMIKSEAERNLLTYKSDIQKLETQLTQLRLTADVSKAAALLWNLRTSNNTSSKNELLGFNDHSLISTDVAREQECVMCLTEEMSVVFVPCGHQVVCYTCNGLHEKQGMKECPSCRTPIVRRISVSYADSKLLL</sequence>
<dbReference type="PANTHER" id="PTHR46405:SF2">
    <property type="entry name" value="OS05G0141500 PROTEIN"/>
    <property type="match status" value="1"/>
</dbReference>
<dbReference type="Pfam" id="PF20235">
    <property type="entry name" value="PIR2-like_helical"/>
    <property type="match status" value="1"/>
</dbReference>
<keyword evidence="1" id="KW-0862">Zinc</keyword>
<dbReference type="GO" id="GO:0008270">
    <property type="term" value="F:zinc ion binding"/>
    <property type="evidence" value="ECO:0007669"/>
    <property type="project" value="UniProtKB-KW"/>
</dbReference>
<name>A0A0K9NLD2_ZOSMR</name>
<evidence type="ECO:0000259" key="4">
    <source>
        <dbReference type="PROSITE" id="PS50089"/>
    </source>
</evidence>
<keyword evidence="2" id="KW-0175">Coiled coil</keyword>
<keyword evidence="1" id="KW-0479">Metal-binding</keyword>
<dbReference type="AlphaFoldDB" id="A0A0K9NLD2"/>
<feature type="region of interest" description="Disordered" evidence="3">
    <location>
        <begin position="364"/>
        <end position="385"/>
    </location>
</feature>
<evidence type="ECO:0000313" key="6">
    <source>
        <dbReference type="Proteomes" id="UP000036987"/>
    </source>
</evidence>
<dbReference type="Pfam" id="PF13920">
    <property type="entry name" value="zf-C3HC4_3"/>
    <property type="match status" value="1"/>
</dbReference>
<keyword evidence="1" id="KW-0863">Zinc-finger</keyword>
<feature type="compositionally biased region" description="Basic residues" evidence="3">
    <location>
        <begin position="17"/>
        <end position="26"/>
    </location>
</feature>
<evidence type="ECO:0000256" key="1">
    <source>
        <dbReference type="PROSITE-ProRule" id="PRU00175"/>
    </source>
</evidence>
<feature type="compositionally biased region" description="Low complexity" evidence="3">
    <location>
        <begin position="367"/>
        <end position="385"/>
    </location>
</feature>
<dbReference type="STRING" id="29655.A0A0K9NLD2"/>
<dbReference type="PANTHER" id="PTHR46405">
    <property type="entry name" value="OS05G0141500 PROTEIN"/>
    <property type="match status" value="1"/>
</dbReference>
<evidence type="ECO:0000256" key="3">
    <source>
        <dbReference type="SAM" id="MobiDB-lite"/>
    </source>
</evidence>
<dbReference type="PROSITE" id="PS50089">
    <property type="entry name" value="ZF_RING_2"/>
    <property type="match status" value="1"/>
</dbReference>
<reference evidence="6" key="1">
    <citation type="journal article" date="2016" name="Nature">
        <title>The genome of the seagrass Zostera marina reveals angiosperm adaptation to the sea.</title>
        <authorList>
            <person name="Olsen J.L."/>
            <person name="Rouze P."/>
            <person name="Verhelst B."/>
            <person name="Lin Y.-C."/>
            <person name="Bayer T."/>
            <person name="Collen J."/>
            <person name="Dattolo E."/>
            <person name="De Paoli E."/>
            <person name="Dittami S."/>
            <person name="Maumus F."/>
            <person name="Michel G."/>
            <person name="Kersting A."/>
            <person name="Lauritano C."/>
            <person name="Lohaus R."/>
            <person name="Toepel M."/>
            <person name="Tonon T."/>
            <person name="Vanneste K."/>
            <person name="Amirebrahimi M."/>
            <person name="Brakel J."/>
            <person name="Bostroem C."/>
            <person name="Chovatia M."/>
            <person name="Grimwood J."/>
            <person name="Jenkins J.W."/>
            <person name="Jueterbock A."/>
            <person name="Mraz A."/>
            <person name="Stam W.T."/>
            <person name="Tice H."/>
            <person name="Bornberg-Bauer E."/>
            <person name="Green P.J."/>
            <person name="Pearson G.A."/>
            <person name="Procaccini G."/>
            <person name="Duarte C.M."/>
            <person name="Schmutz J."/>
            <person name="Reusch T.B.H."/>
            <person name="Van de Peer Y."/>
        </authorList>
    </citation>
    <scope>NUCLEOTIDE SEQUENCE [LARGE SCALE GENOMIC DNA]</scope>
    <source>
        <strain evidence="6">cv. Finnish</strain>
    </source>
</reference>
<accession>A0A0K9NLD2</accession>
<dbReference type="OMA" id="ESATNCQ"/>
<dbReference type="Proteomes" id="UP000036987">
    <property type="component" value="Unassembled WGS sequence"/>
</dbReference>